<dbReference type="Proteomes" id="UP000625316">
    <property type="component" value="Unassembled WGS sequence"/>
</dbReference>
<dbReference type="RefSeq" id="WP_264324574.1">
    <property type="nucleotide sequence ID" value="NZ_JADEXQ010000021.1"/>
</dbReference>
<accession>A0A928VNI2</accession>
<gene>
    <name evidence="2" type="ORF">IQ266_08450</name>
</gene>
<dbReference type="EMBL" id="JADEXQ010000021">
    <property type="protein sequence ID" value="MBE9029755.1"/>
    <property type="molecule type" value="Genomic_DNA"/>
</dbReference>
<sequence>MNKFSRLFEERQIAAKAKAKAQAQAVTEAESLATAIAATTQVASDAQAEKLEADSPTQISEQQKPKVAKTKTKSTKAFKLKPTAKSKAKAKQKPKSGTPRKRGRPANGKRSDPNWYGRTFYIRKQTDEQLEDALRKLRRSGIEIDKSQLVDALLNAWANVELEQIEDFRIGEILESPEDSENTDK</sequence>
<comment type="caution">
    <text evidence="2">The sequence shown here is derived from an EMBL/GenBank/DDBJ whole genome shotgun (WGS) entry which is preliminary data.</text>
</comment>
<feature type="region of interest" description="Disordered" evidence="1">
    <location>
        <begin position="42"/>
        <end position="117"/>
    </location>
</feature>
<feature type="compositionally biased region" description="Basic residues" evidence="1">
    <location>
        <begin position="66"/>
        <end position="104"/>
    </location>
</feature>
<reference evidence="2" key="1">
    <citation type="submission" date="2020-10" db="EMBL/GenBank/DDBJ databases">
        <authorList>
            <person name="Castelo-Branco R."/>
            <person name="Eusebio N."/>
            <person name="Adriana R."/>
            <person name="Vieira A."/>
            <person name="Brugerolle De Fraissinette N."/>
            <person name="Rezende De Castro R."/>
            <person name="Schneider M.P."/>
            <person name="Vasconcelos V."/>
            <person name="Leao P.N."/>
        </authorList>
    </citation>
    <scope>NUCLEOTIDE SEQUENCE</scope>
    <source>
        <strain evidence="2">LEGE 11480</strain>
    </source>
</reference>
<keyword evidence="3" id="KW-1185">Reference proteome</keyword>
<protein>
    <submittedName>
        <fullName evidence="2">Uncharacterized protein</fullName>
    </submittedName>
</protein>
<organism evidence="2 3">
    <name type="scientific">Romeriopsis navalis LEGE 11480</name>
    <dbReference type="NCBI Taxonomy" id="2777977"/>
    <lineage>
        <taxon>Bacteria</taxon>
        <taxon>Bacillati</taxon>
        <taxon>Cyanobacteriota</taxon>
        <taxon>Cyanophyceae</taxon>
        <taxon>Leptolyngbyales</taxon>
        <taxon>Leptolyngbyaceae</taxon>
        <taxon>Romeriopsis</taxon>
        <taxon>Romeriopsis navalis</taxon>
    </lineage>
</organism>
<dbReference type="AlphaFoldDB" id="A0A928VNI2"/>
<evidence type="ECO:0000256" key="1">
    <source>
        <dbReference type="SAM" id="MobiDB-lite"/>
    </source>
</evidence>
<evidence type="ECO:0000313" key="3">
    <source>
        <dbReference type="Proteomes" id="UP000625316"/>
    </source>
</evidence>
<evidence type="ECO:0000313" key="2">
    <source>
        <dbReference type="EMBL" id="MBE9029755.1"/>
    </source>
</evidence>
<proteinExistence type="predicted"/>
<name>A0A928VNI2_9CYAN</name>